<evidence type="ECO:0000256" key="2">
    <source>
        <dbReference type="ARBA" id="ARBA00022771"/>
    </source>
</evidence>
<protein>
    <recommendedName>
        <fullName evidence="6">RING-type domain-containing protein</fullName>
    </recommendedName>
</protein>
<dbReference type="InterPro" id="IPR013083">
    <property type="entry name" value="Znf_RING/FYVE/PHD"/>
</dbReference>
<reference evidence="7" key="1">
    <citation type="submission" date="2023-03" db="EMBL/GenBank/DDBJ databases">
        <title>Massive genome expansion in bonnet fungi (Mycena s.s.) driven by repeated elements and novel gene families across ecological guilds.</title>
        <authorList>
            <consortium name="Lawrence Berkeley National Laboratory"/>
            <person name="Harder C.B."/>
            <person name="Miyauchi S."/>
            <person name="Viragh M."/>
            <person name="Kuo A."/>
            <person name="Thoen E."/>
            <person name="Andreopoulos B."/>
            <person name="Lu D."/>
            <person name="Skrede I."/>
            <person name="Drula E."/>
            <person name="Henrissat B."/>
            <person name="Morin E."/>
            <person name="Kohler A."/>
            <person name="Barry K."/>
            <person name="LaButti K."/>
            <person name="Morin E."/>
            <person name="Salamov A."/>
            <person name="Lipzen A."/>
            <person name="Mereny Z."/>
            <person name="Hegedus B."/>
            <person name="Baldrian P."/>
            <person name="Stursova M."/>
            <person name="Weitz H."/>
            <person name="Taylor A."/>
            <person name="Grigoriev I.V."/>
            <person name="Nagy L.G."/>
            <person name="Martin F."/>
            <person name="Kauserud H."/>
        </authorList>
    </citation>
    <scope>NUCLEOTIDE SEQUENCE</scope>
    <source>
        <strain evidence="7">CBHHK002</strain>
    </source>
</reference>
<evidence type="ECO:0000256" key="1">
    <source>
        <dbReference type="ARBA" id="ARBA00022723"/>
    </source>
</evidence>
<evidence type="ECO:0000313" key="8">
    <source>
        <dbReference type="Proteomes" id="UP001218218"/>
    </source>
</evidence>
<feature type="region of interest" description="Disordered" evidence="5">
    <location>
        <begin position="1"/>
        <end position="109"/>
    </location>
</feature>
<comment type="caution">
    <text evidence="7">The sequence shown here is derived from an EMBL/GenBank/DDBJ whole genome shotgun (WGS) entry which is preliminary data.</text>
</comment>
<feature type="compositionally biased region" description="Polar residues" evidence="5">
    <location>
        <begin position="67"/>
        <end position="86"/>
    </location>
</feature>
<evidence type="ECO:0000259" key="6">
    <source>
        <dbReference type="PROSITE" id="PS50089"/>
    </source>
</evidence>
<dbReference type="SMART" id="SM00184">
    <property type="entry name" value="RING"/>
    <property type="match status" value="1"/>
</dbReference>
<keyword evidence="2 4" id="KW-0863">Zinc-finger</keyword>
<organism evidence="7 8">
    <name type="scientific">Mycena albidolilacea</name>
    <dbReference type="NCBI Taxonomy" id="1033008"/>
    <lineage>
        <taxon>Eukaryota</taxon>
        <taxon>Fungi</taxon>
        <taxon>Dikarya</taxon>
        <taxon>Basidiomycota</taxon>
        <taxon>Agaricomycotina</taxon>
        <taxon>Agaricomycetes</taxon>
        <taxon>Agaricomycetidae</taxon>
        <taxon>Agaricales</taxon>
        <taxon>Marasmiineae</taxon>
        <taxon>Mycenaceae</taxon>
        <taxon>Mycena</taxon>
    </lineage>
</organism>
<evidence type="ECO:0000256" key="5">
    <source>
        <dbReference type="SAM" id="MobiDB-lite"/>
    </source>
</evidence>
<keyword evidence="3" id="KW-0862">Zinc</keyword>
<dbReference type="InterPro" id="IPR001841">
    <property type="entry name" value="Znf_RING"/>
</dbReference>
<dbReference type="InterPro" id="IPR018957">
    <property type="entry name" value="Znf_C3HC4_RING-type"/>
</dbReference>
<proteinExistence type="predicted"/>
<dbReference type="SUPFAM" id="SSF57850">
    <property type="entry name" value="RING/U-box"/>
    <property type="match status" value="1"/>
</dbReference>
<feature type="compositionally biased region" description="Low complexity" evidence="5">
    <location>
        <begin position="20"/>
        <end position="40"/>
    </location>
</feature>
<dbReference type="PROSITE" id="PS50089">
    <property type="entry name" value="ZF_RING_2"/>
    <property type="match status" value="1"/>
</dbReference>
<dbReference type="AlphaFoldDB" id="A0AAD6ZK77"/>
<dbReference type="Proteomes" id="UP001218218">
    <property type="component" value="Unassembled WGS sequence"/>
</dbReference>
<keyword evidence="8" id="KW-1185">Reference proteome</keyword>
<evidence type="ECO:0000256" key="3">
    <source>
        <dbReference type="ARBA" id="ARBA00022833"/>
    </source>
</evidence>
<feature type="domain" description="RING-type" evidence="6">
    <location>
        <begin position="148"/>
        <end position="213"/>
    </location>
</feature>
<gene>
    <name evidence="7" type="ORF">DFH08DRAFT_1084960</name>
</gene>
<evidence type="ECO:0000313" key="7">
    <source>
        <dbReference type="EMBL" id="KAJ7326415.1"/>
    </source>
</evidence>
<keyword evidence="1" id="KW-0479">Metal-binding</keyword>
<dbReference type="GO" id="GO:0008270">
    <property type="term" value="F:zinc ion binding"/>
    <property type="evidence" value="ECO:0007669"/>
    <property type="project" value="UniProtKB-KW"/>
</dbReference>
<sequence length="259" mass="28643">MDPWAQSLRAHKPTPRDAKNAASSNARRSAPAASNTRAPSKATALSDVVPPANPRGRASKPTKEDSPQQNLPARTVNNRDAPSNSGEIVKISSDEDDAPRKNSSGNTAKLEARIQELEQEEARIKKENDKLKKQQIAAADDLEDRIACEICSTKLWSPFILDCGHTFCQQDLEGWFTKALEKHLETYSQYDVNAPPKKKKKMPLPPYTCPTCRDKVCSRPIQNFAVKALVPAVARQIGETSPQKKVDAANVWSRFFPAQ</sequence>
<dbReference type="Gene3D" id="3.30.40.10">
    <property type="entry name" value="Zinc/RING finger domain, C3HC4 (zinc finger)"/>
    <property type="match status" value="1"/>
</dbReference>
<evidence type="ECO:0000256" key="4">
    <source>
        <dbReference type="PROSITE-ProRule" id="PRU00175"/>
    </source>
</evidence>
<dbReference type="Pfam" id="PF00097">
    <property type="entry name" value="zf-C3HC4"/>
    <property type="match status" value="1"/>
</dbReference>
<name>A0AAD6ZK77_9AGAR</name>
<dbReference type="EMBL" id="JARIHO010000042">
    <property type="protein sequence ID" value="KAJ7326415.1"/>
    <property type="molecule type" value="Genomic_DNA"/>
</dbReference>
<accession>A0AAD6ZK77</accession>